<comment type="caution">
    <text evidence="1">The sequence shown here is derived from an EMBL/GenBank/DDBJ whole genome shotgun (WGS) entry which is preliminary data.</text>
</comment>
<gene>
    <name evidence="1" type="ORF">S01H4_14792</name>
</gene>
<dbReference type="AlphaFoldDB" id="X0ZV66"/>
<protein>
    <submittedName>
        <fullName evidence="1">Uncharacterized protein</fullName>
    </submittedName>
</protein>
<proteinExistence type="predicted"/>
<sequence>ESFSKYKEIRRIDGSKFSVNDFLKEVRKITTDFALGQILHGKSTEGLDEWTRLYLMHRHNFKFSKILAGECLLLAQAYGIDINELFGNYGLLVKEGSNALKLIHYNNRKNKNLGKSHPSGFLPLIDMLHYLIILWENGDIKQVEDYVLKHLLIENKLFWAVTQAILEMSNPNTKERTLIEALISWAKRDKIKQTDLKGKFKDIDKFL</sequence>
<name>X0ZV66_9ZZZZ</name>
<evidence type="ECO:0000313" key="1">
    <source>
        <dbReference type="EMBL" id="GAG64383.1"/>
    </source>
</evidence>
<reference evidence="1" key="1">
    <citation type="journal article" date="2014" name="Front. Microbiol.">
        <title>High frequency of phylogenetically diverse reductive dehalogenase-homologous genes in deep subseafloor sedimentary metagenomes.</title>
        <authorList>
            <person name="Kawai M."/>
            <person name="Futagami T."/>
            <person name="Toyoda A."/>
            <person name="Takaki Y."/>
            <person name="Nishi S."/>
            <person name="Hori S."/>
            <person name="Arai W."/>
            <person name="Tsubouchi T."/>
            <person name="Morono Y."/>
            <person name="Uchiyama I."/>
            <person name="Ito T."/>
            <person name="Fujiyama A."/>
            <person name="Inagaki F."/>
            <person name="Takami H."/>
        </authorList>
    </citation>
    <scope>NUCLEOTIDE SEQUENCE</scope>
    <source>
        <strain evidence="1">Expedition CK06-06</strain>
    </source>
</reference>
<accession>X0ZV66</accession>
<organism evidence="1">
    <name type="scientific">marine sediment metagenome</name>
    <dbReference type="NCBI Taxonomy" id="412755"/>
    <lineage>
        <taxon>unclassified sequences</taxon>
        <taxon>metagenomes</taxon>
        <taxon>ecological metagenomes</taxon>
    </lineage>
</organism>
<dbReference type="EMBL" id="BART01006481">
    <property type="protein sequence ID" value="GAG64383.1"/>
    <property type="molecule type" value="Genomic_DNA"/>
</dbReference>
<feature type="non-terminal residue" evidence="1">
    <location>
        <position position="1"/>
    </location>
</feature>